<proteinExistence type="predicted"/>
<feature type="transmembrane region" description="Helical" evidence="1">
    <location>
        <begin position="58"/>
        <end position="78"/>
    </location>
</feature>
<dbReference type="AlphaFoldDB" id="A0A8S9NYX6"/>
<dbReference type="Proteomes" id="UP000712600">
    <property type="component" value="Unassembled WGS sequence"/>
</dbReference>
<reference evidence="2" key="1">
    <citation type="submission" date="2019-12" db="EMBL/GenBank/DDBJ databases">
        <title>Genome sequencing and annotation of Brassica cretica.</title>
        <authorList>
            <person name="Studholme D.J."/>
            <person name="Sarris P."/>
        </authorList>
    </citation>
    <scope>NUCLEOTIDE SEQUENCE</scope>
    <source>
        <strain evidence="2">PFS-109/04</strain>
        <tissue evidence="2">Leaf</tissue>
    </source>
</reference>
<organism evidence="2 3">
    <name type="scientific">Brassica cretica</name>
    <name type="common">Mustard</name>
    <dbReference type="NCBI Taxonomy" id="69181"/>
    <lineage>
        <taxon>Eukaryota</taxon>
        <taxon>Viridiplantae</taxon>
        <taxon>Streptophyta</taxon>
        <taxon>Embryophyta</taxon>
        <taxon>Tracheophyta</taxon>
        <taxon>Spermatophyta</taxon>
        <taxon>Magnoliopsida</taxon>
        <taxon>eudicotyledons</taxon>
        <taxon>Gunneridae</taxon>
        <taxon>Pentapetalae</taxon>
        <taxon>rosids</taxon>
        <taxon>malvids</taxon>
        <taxon>Brassicales</taxon>
        <taxon>Brassicaceae</taxon>
        <taxon>Brassiceae</taxon>
        <taxon>Brassica</taxon>
    </lineage>
</organism>
<keyword evidence="1" id="KW-0472">Membrane</keyword>
<sequence>MVHITIFSLAFVSRKSLASLMAEIRHIGSLSPEEAHAFRSDGCFTWWEELVSSSLSHVWVLGLVNLNAFLVCSMFGLYV</sequence>
<evidence type="ECO:0000313" key="2">
    <source>
        <dbReference type="EMBL" id="KAF3506502.1"/>
    </source>
</evidence>
<protein>
    <submittedName>
        <fullName evidence="2">Uncharacterized protein</fullName>
    </submittedName>
</protein>
<accession>A0A8S9NYX6</accession>
<comment type="caution">
    <text evidence="2">The sequence shown here is derived from an EMBL/GenBank/DDBJ whole genome shotgun (WGS) entry which is preliminary data.</text>
</comment>
<keyword evidence="1" id="KW-1133">Transmembrane helix</keyword>
<keyword evidence="1" id="KW-0812">Transmembrane</keyword>
<dbReference type="EMBL" id="QGKX02001521">
    <property type="protein sequence ID" value="KAF3506502.1"/>
    <property type="molecule type" value="Genomic_DNA"/>
</dbReference>
<evidence type="ECO:0000256" key="1">
    <source>
        <dbReference type="SAM" id="Phobius"/>
    </source>
</evidence>
<name>A0A8S9NYX6_BRACR</name>
<gene>
    <name evidence="2" type="ORF">F2Q69_00009905</name>
</gene>
<evidence type="ECO:0000313" key="3">
    <source>
        <dbReference type="Proteomes" id="UP000712600"/>
    </source>
</evidence>